<accession>A0ABP0ZJ67</accession>
<dbReference type="InterPro" id="IPR021988">
    <property type="entry name" value="BMT1"/>
</dbReference>
<dbReference type="Proteomes" id="UP001497383">
    <property type="component" value="Chromosome 1"/>
</dbReference>
<organism evidence="12 13">
    <name type="scientific">Lodderomyces beijingensis</name>
    <dbReference type="NCBI Taxonomy" id="1775926"/>
    <lineage>
        <taxon>Eukaryota</taxon>
        <taxon>Fungi</taxon>
        <taxon>Dikarya</taxon>
        <taxon>Ascomycota</taxon>
        <taxon>Saccharomycotina</taxon>
        <taxon>Pichiomycetes</taxon>
        <taxon>Debaryomycetaceae</taxon>
        <taxon>Candida/Lodderomyces clade</taxon>
        <taxon>Lodderomyces</taxon>
    </lineage>
</organism>
<dbReference type="RefSeq" id="XP_066827537.1">
    <property type="nucleotide sequence ID" value="XM_066976382.1"/>
</dbReference>
<keyword evidence="6" id="KW-0735">Signal-anchor</keyword>
<keyword evidence="7 11" id="KW-1133">Transmembrane helix</keyword>
<keyword evidence="9" id="KW-0961">Cell wall biogenesis/degradation</keyword>
<evidence type="ECO:0000256" key="2">
    <source>
        <dbReference type="ARBA" id="ARBA00009486"/>
    </source>
</evidence>
<gene>
    <name evidence="12" type="ORF">LODBEIA_P05990</name>
</gene>
<evidence type="ECO:0000256" key="5">
    <source>
        <dbReference type="ARBA" id="ARBA00022692"/>
    </source>
</evidence>
<feature type="transmembrane region" description="Helical" evidence="11">
    <location>
        <begin position="42"/>
        <end position="62"/>
    </location>
</feature>
<evidence type="ECO:0000313" key="12">
    <source>
        <dbReference type="EMBL" id="CAK9436035.1"/>
    </source>
</evidence>
<protein>
    <submittedName>
        <fullName evidence="12">Uncharacterized protein</fullName>
    </submittedName>
</protein>
<dbReference type="Pfam" id="PF12141">
    <property type="entry name" value="BMT"/>
    <property type="match status" value="2"/>
</dbReference>
<reference evidence="12 13" key="1">
    <citation type="submission" date="2024-03" db="EMBL/GenBank/DDBJ databases">
        <authorList>
            <person name="Brejova B."/>
        </authorList>
    </citation>
    <scope>NUCLEOTIDE SEQUENCE [LARGE SCALE GENOMIC DNA]</scope>
    <source>
        <strain evidence="12 13">CBS 14171</strain>
    </source>
</reference>
<keyword evidence="8 11" id="KW-0472">Membrane</keyword>
<keyword evidence="5 11" id="KW-0812">Transmembrane</keyword>
<evidence type="ECO:0000256" key="11">
    <source>
        <dbReference type="SAM" id="Phobius"/>
    </source>
</evidence>
<feature type="region of interest" description="Disordered" evidence="10">
    <location>
        <begin position="550"/>
        <end position="573"/>
    </location>
</feature>
<keyword evidence="4" id="KW-0808">Transferase</keyword>
<feature type="transmembrane region" description="Helical" evidence="11">
    <location>
        <begin position="12"/>
        <end position="30"/>
    </location>
</feature>
<proteinExistence type="inferred from homology"/>
<evidence type="ECO:0000256" key="8">
    <source>
        <dbReference type="ARBA" id="ARBA00023136"/>
    </source>
</evidence>
<sequence length="604" mass="68628">MDQAIQDANLSKLSLVCAAALTPISLYVILRLRRELKTDRRVTALAITCVIAILNLNLWYFATWSLWDMQLPVVDQQASALNDAIYDLQYSKFPVAGYAWGNHNRSSSDSGNTCDAISISNRSPVEASQALNLNSDEDIPRIRSQLREMSTSNAVYQLFFQAGKDETEANILRNKWFKFCGSAVWMSQHQVYFMVNRIIYAKSGRRSSPTISVLYAQVFNSEWQQLYDYKFPQSELNFPTILPHEIDVGERKEKAFIGSEDPRVILNQYHNVSNHLVQEPVIVFSARSSETNWSRAMHVYQPLRNPHKITRLYIRNKKRSFIEKNWAPFIDHHVEAPDIDADWGNLGENKINFIYNFSPLRIIKCDVTSGECNRISGPDFNRENANDNAGNLRGGTNIVAVPREYIPQTETTQGRKYWFGVARSHINDCGCVNELYRPHFFIMSCPSTSSSSSQAPFRLDYISSLVDFNVNPETWSTEQGKSTCGDGKSVLIPNSIAYWGRRTTSGNSSGGGATREEDYMGITFSEADRTNKLIHVRGLLNYVHQILSGPVGERDDDDDDDGDGGRDETKEEIDEWNNVLGKCSTFDSSEYCKLAQEYLDWEKN</sequence>
<name>A0ABP0ZJ67_9ASCO</name>
<evidence type="ECO:0000256" key="1">
    <source>
        <dbReference type="ARBA" id="ARBA00004606"/>
    </source>
</evidence>
<dbReference type="GeneID" id="92205795"/>
<evidence type="ECO:0000256" key="6">
    <source>
        <dbReference type="ARBA" id="ARBA00022968"/>
    </source>
</evidence>
<evidence type="ECO:0000256" key="10">
    <source>
        <dbReference type="SAM" id="MobiDB-lite"/>
    </source>
</evidence>
<evidence type="ECO:0000256" key="7">
    <source>
        <dbReference type="ARBA" id="ARBA00022989"/>
    </source>
</evidence>
<comment type="similarity">
    <text evidence="2">Belongs to the BMT family.</text>
</comment>
<keyword evidence="13" id="KW-1185">Reference proteome</keyword>
<evidence type="ECO:0000256" key="3">
    <source>
        <dbReference type="ARBA" id="ARBA00022676"/>
    </source>
</evidence>
<evidence type="ECO:0000256" key="4">
    <source>
        <dbReference type="ARBA" id="ARBA00022679"/>
    </source>
</evidence>
<evidence type="ECO:0000313" key="13">
    <source>
        <dbReference type="Proteomes" id="UP001497383"/>
    </source>
</evidence>
<evidence type="ECO:0000256" key="9">
    <source>
        <dbReference type="ARBA" id="ARBA00023316"/>
    </source>
</evidence>
<dbReference type="EMBL" id="OZ022405">
    <property type="protein sequence ID" value="CAK9436035.1"/>
    <property type="molecule type" value="Genomic_DNA"/>
</dbReference>
<keyword evidence="3" id="KW-0328">Glycosyltransferase</keyword>
<comment type="subcellular location">
    <subcellularLocation>
        <location evidence="1">Membrane</location>
        <topology evidence="1">Single-pass type II membrane protein</topology>
    </subcellularLocation>
</comment>